<evidence type="ECO:0000313" key="1">
    <source>
        <dbReference type="EMBL" id="OGM55077.1"/>
    </source>
</evidence>
<accession>A0A1F8ATL3</accession>
<proteinExistence type="predicted"/>
<dbReference type="EMBL" id="MGGW01000005">
    <property type="protein sequence ID" value="OGM55077.1"/>
    <property type="molecule type" value="Genomic_DNA"/>
</dbReference>
<name>A0A1F8ATL3_9BACT</name>
<reference evidence="1 2" key="1">
    <citation type="journal article" date="2016" name="Nat. Commun.">
        <title>Thousands of microbial genomes shed light on interconnected biogeochemical processes in an aquifer system.</title>
        <authorList>
            <person name="Anantharaman K."/>
            <person name="Brown C.T."/>
            <person name="Hug L.A."/>
            <person name="Sharon I."/>
            <person name="Castelle C.J."/>
            <person name="Probst A.J."/>
            <person name="Thomas B.C."/>
            <person name="Singh A."/>
            <person name="Wilkins M.J."/>
            <person name="Karaoz U."/>
            <person name="Brodie E.L."/>
            <person name="Williams K.H."/>
            <person name="Hubbard S.S."/>
            <person name="Banfield J.F."/>
        </authorList>
    </citation>
    <scope>NUCLEOTIDE SEQUENCE [LARGE SCALE GENOMIC DNA]</scope>
</reference>
<dbReference type="AlphaFoldDB" id="A0A1F8ATL3"/>
<comment type="caution">
    <text evidence="1">The sequence shown here is derived from an EMBL/GenBank/DDBJ whole genome shotgun (WGS) entry which is preliminary data.</text>
</comment>
<dbReference type="Proteomes" id="UP000178603">
    <property type="component" value="Unassembled WGS sequence"/>
</dbReference>
<protein>
    <submittedName>
        <fullName evidence="1">Uncharacterized protein</fullName>
    </submittedName>
</protein>
<organism evidence="1 2">
    <name type="scientific">Candidatus Woesebacteria bacterium RIFCSPHIGHO2_12_FULL_41_24</name>
    <dbReference type="NCBI Taxonomy" id="1802510"/>
    <lineage>
        <taxon>Bacteria</taxon>
        <taxon>Candidatus Woeseibacteriota</taxon>
    </lineage>
</organism>
<gene>
    <name evidence="1" type="ORF">A3E44_04115</name>
</gene>
<evidence type="ECO:0000313" key="2">
    <source>
        <dbReference type="Proteomes" id="UP000178603"/>
    </source>
</evidence>
<sequence length="180" mass="20619">MIQIFLNLTSVLIIFFSSLGLIDSKLSEMNESVSLNNIPSLYPGLKWNNPTDTKYPIDYMDGNSPRGFEVEGIEWASEVKSNDHNYVKIIDPFLQYYTTELEKRKWESTFETGIYRINGFNADGVGSSWIGYIGYKNEEVRSIVIHAGVYPENTNQEPQTCPCIYRYSVFISNITDFPPP</sequence>